<comment type="caution">
    <text evidence="9">The sequence shown here is derived from an EMBL/GenBank/DDBJ whole genome shotgun (WGS) entry which is preliminary data.</text>
</comment>
<evidence type="ECO:0000313" key="10">
    <source>
        <dbReference type="Proteomes" id="UP001569175"/>
    </source>
</evidence>
<reference evidence="9 10" key="1">
    <citation type="submission" date="2024-06" db="EMBL/GenBank/DDBJ databases">
        <authorList>
            <person name="Steensen K."/>
            <person name="Seneca J."/>
            <person name="Bartlau N."/>
            <person name="Yu A.X."/>
            <person name="Polz M.F."/>
        </authorList>
    </citation>
    <scope>NUCLEOTIDE SEQUENCE [LARGE SCALE GENOMIC DNA]</scope>
    <source>
        <strain evidence="9 10">1F9</strain>
    </source>
</reference>
<evidence type="ECO:0000313" key="9">
    <source>
        <dbReference type="EMBL" id="MEZ8053205.1"/>
    </source>
</evidence>
<feature type="transmembrane region" description="Helical" evidence="6">
    <location>
        <begin position="457"/>
        <end position="479"/>
    </location>
</feature>
<evidence type="ECO:0000259" key="7">
    <source>
        <dbReference type="Pfam" id="PF02687"/>
    </source>
</evidence>
<dbReference type="Pfam" id="PF12704">
    <property type="entry name" value="MacB_PCD"/>
    <property type="match status" value="1"/>
</dbReference>
<dbReference type="EMBL" id="JBGOOL010000019">
    <property type="protein sequence ID" value="MEZ8053205.1"/>
    <property type="molecule type" value="Genomic_DNA"/>
</dbReference>
<feature type="transmembrane region" description="Helical" evidence="6">
    <location>
        <begin position="347"/>
        <end position="370"/>
    </location>
</feature>
<evidence type="ECO:0000256" key="2">
    <source>
        <dbReference type="ARBA" id="ARBA00022475"/>
    </source>
</evidence>
<evidence type="ECO:0000259" key="8">
    <source>
        <dbReference type="Pfam" id="PF12704"/>
    </source>
</evidence>
<feature type="transmembrane region" description="Helical" evidence="6">
    <location>
        <begin position="24"/>
        <end position="45"/>
    </location>
</feature>
<dbReference type="PANTHER" id="PTHR30287:SF1">
    <property type="entry name" value="INNER MEMBRANE PROTEIN"/>
    <property type="match status" value="1"/>
</dbReference>
<sequence>MNSSHGLNKRLFSWSIEEIRHGQLWPVSIALTLIIACVFALSALAERMEQVIVKQGKDALTADSVFVSANPIPQPLLDLTQVEQLESSQLTRFSTMAFSDNSMQLVTVKAVESNYPLRGEMILQGADSAVSNHVEPGELWLDERIFAQLEVEIGDNVTIGDADLRITGRIAQEPGLSFNPFQQMPAVLIHNNDVEATGAIQPGSRVSFRLFLNGDESKLKAAQDSIELTPSDRWRTQDSASRTNEMFESTTQYLSLTVAIVVIMAATTLVLTCQHYVASRRKTIAMLKSLGASKQWVIKWLSIQVSLLVVIGAVLGITIGIGLEFLLRIPLGDLLPTPLPSYGIEPVILAILSSILIGVPALGIPLIGLVSTSAISVIQSSHQSNESYKKYLLLLVPIIPMMLMYGDNLLVWIVLAGIACLFLVLAIVSTFVLRLVGQLPTSTSMRLALSRINRTPLATGIQFGSLALSLMLLSIIWLVRSDLLSDWQQTLPENAPNAFALNIASYEKDSYLETIDANEVERTQAFPIIRGRLTTINGVEAAKYSETSEETDALSREINFTWGDSLPEYNEVLEGSWTQEQGVSVESDVAEQLGLKIGDDLSFTINSQNVSAKVNSIRKVEWREMKPNFYFIFTPDVLSAIPSTWLVSFRLEEQHNQMLNELSRNHPTVSLMDIRKMGSKIQELLKQIVWSITVLAALGVVAGLLLIFTLLRLSLSQRQQEIRLYRTLGASKKRILNTIWCEYGVMALVAGSIAALGSELSVAGVMNFGFELEPSLHPILWIALPVLTFITLAAVVNSLIKRLLAPVNKDFG</sequence>
<feature type="transmembrane region" description="Helical" evidence="6">
    <location>
        <begin position="735"/>
        <end position="758"/>
    </location>
</feature>
<dbReference type="Proteomes" id="UP001569175">
    <property type="component" value="Unassembled WGS sequence"/>
</dbReference>
<gene>
    <name evidence="9" type="ORF">ACED57_08580</name>
</gene>
<feature type="domain" description="ABC3 transporter permease C-terminal" evidence="7">
    <location>
        <begin position="258"/>
        <end position="372"/>
    </location>
</feature>
<keyword evidence="2" id="KW-1003">Cell membrane</keyword>
<evidence type="ECO:0000256" key="6">
    <source>
        <dbReference type="SAM" id="Phobius"/>
    </source>
</evidence>
<feature type="domain" description="MacB-like periplasmic core" evidence="8">
    <location>
        <begin position="29"/>
        <end position="192"/>
    </location>
</feature>
<protein>
    <submittedName>
        <fullName evidence="9">ABC transporter permease</fullName>
    </submittedName>
</protein>
<organism evidence="9 10">
    <name type="scientific">Vibrio atlanticus</name>
    <dbReference type="NCBI Taxonomy" id="693153"/>
    <lineage>
        <taxon>Bacteria</taxon>
        <taxon>Pseudomonadati</taxon>
        <taxon>Pseudomonadota</taxon>
        <taxon>Gammaproteobacteria</taxon>
        <taxon>Vibrionales</taxon>
        <taxon>Vibrionaceae</taxon>
        <taxon>Vibrio</taxon>
    </lineage>
</organism>
<evidence type="ECO:0000256" key="1">
    <source>
        <dbReference type="ARBA" id="ARBA00004651"/>
    </source>
</evidence>
<keyword evidence="10" id="KW-1185">Reference proteome</keyword>
<feature type="transmembrane region" description="Helical" evidence="6">
    <location>
        <begin position="778"/>
        <end position="800"/>
    </location>
</feature>
<name>A0ABV4KL84_9VIBR</name>
<dbReference type="InterPro" id="IPR025857">
    <property type="entry name" value="MacB_PCD"/>
</dbReference>
<feature type="transmembrane region" description="Helical" evidence="6">
    <location>
        <begin position="298"/>
        <end position="327"/>
    </location>
</feature>
<evidence type="ECO:0000256" key="3">
    <source>
        <dbReference type="ARBA" id="ARBA00022692"/>
    </source>
</evidence>
<dbReference type="InterPro" id="IPR038766">
    <property type="entry name" value="Membrane_comp_ABC_pdt"/>
</dbReference>
<evidence type="ECO:0000256" key="4">
    <source>
        <dbReference type="ARBA" id="ARBA00022989"/>
    </source>
</evidence>
<feature type="transmembrane region" description="Helical" evidence="6">
    <location>
        <begin position="412"/>
        <end position="436"/>
    </location>
</feature>
<dbReference type="Pfam" id="PF02687">
    <property type="entry name" value="FtsX"/>
    <property type="match status" value="2"/>
</dbReference>
<accession>A0ABV4KL84</accession>
<comment type="subcellular location">
    <subcellularLocation>
        <location evidence="1">Cell membrane</location>
        <topology evidence="1">Multi-pass membrane protein</topology>
    </subcellularLocation>
</comment>
<dbReference type="InterPro" id="IPR003838">
    <property type="entry name" value="ABC3_permease_C"/>
</dbReference>
<dbReference type="PANTHER" id="PTHR30287">
    <property type="entry name" value="MEMBRANE COMPONENT OF PREDICTED ABC SUPERFAMILY METABOLITE UPTAKE TRANSPORTER"/>
    <property type="match status" value="1"/>
</dbReference>
<keyword evidence="3 6" id="KW-0812">Transmembrane</keyword>
<feature type="transmembrane region" description="Helical" evidence="6">
    <location>
        <begin position="688"/>
        <end position="715"/>
    </location>
</feature>
<proteinExistence type="predicted"/>
<feature type="domain" description="ABC3 transporter permease C-terminal" evidence="7">
    <location>
        <begin position="694"/>
        <end position="793"/>
    </location>
</feature>
<dbReference type="RefSeq" id="WP_371707553.1">
    <property type="nucleotide sequence ID" value="NZ_JBFRME010000034.1"/>
</dbReference>
<keyword evidence="5 6" id="KW-0472">Membrane</keyword>
<evidence type="ECO:0000256" key="5">
    <source>
        <dbReference type="ARBA" id="ARBA00023136"/>
    </source>
</evidence>
<feature type="transmembrane region" description="Helical" evidence="6">
    <location>
        <begin position="253"/>
        <end position="277"/>
    </location>
</feature>
<keyword evidence="4 6" id="KW-1133">Transmembrane helix</keyword>